<protein>
    <submittedName>
        <fullName evidence="2">Uncharacterized protein</fullName>
    </submittedName>
</protein>
<dbReference type="Proteomes" id="UP000288805">
    <property type="component" value="Unassembled WGS sequence"/>
</dbReference>
<feature type="compositionally biased region" description="Basic and acidic residues" evidence="1">
    <location>
        <begin position="344"/>
        <end position="369"/>
    </location>
</feature>
<dbReference type="EMBL" id="QGNW01000616">
    <property type="protein sequence ID" value="RVW66908.1"/>
    <property type="molecule type" value="Genomic_DNA"/>
</dbReference>
<proteinExistence type="predicted"/>
<evidence type="ECO:0000313" key="2">
    <source>
        <dbReference type="EMBL" id="RVW66908.1"/>
    </source>
</evidence>
<organism evidence="2 3">
    <name type="scientific">Vitis vinifera</name>
    <name type="common">Grape</name>
    <dbReference type="NCBI Taxonomy" id="29760"/>
    <lineage>
        <taxon>Eukaryota</taxon>
        <taxon>Viridiplantae</taxon>
        <taxon>Streptophyta</taxon>
        <taxon>Embryophyta</taxon>
        <taxon>Tracheophyta</taxon>
        <taxon>Spermatophyta</taxon>
        <taxon>Magnoliopsida</taxon>
        <taxon>eudicotyledons</taxon>
        <taxon>Gunneridae</taxon>
        <taxon>Pentapetalae</taxon>
        <taxon>rosids</taxon>
        <taxon>Vitales</taxon>
        <taxon>Vitaceae</taxon>
        <taxon>Viteae</taxon>
        <taxon>Vitis</taxon>
    </lineage>
</organism>
<feature type="region of interest" description="Disordered" evidence="1">
    <location>
        <begin position="343"/>
        <end position="369"/>
    </location>
</feature>
<sequence length="390" mass="42162">MAPGGGCFCNGANANEAWVRVVGLPLHLWSRKVFKLIGDGYGGLIVVDENTDFMAELQWARLLVKLVGRDLPTSVQLVVGSGCFSVQLWWETPPWFSQVVPAGSVYGKGDTEDEEEVGSGSCAVCRGSVLEKEAQLMVQARATDREDRLGNRGQGAGKVVKGGGFGLGPDVPKVGPILGEAQFRSGLGGEVISQPMRAVCGLCEGMSEMGFGHAIEGIKGVRAHSISEEAEMEARATEEASWAHVREDAGVACYHGGDWRVSEALPTKARALITDEALTVEASRYEPYLTDFGGFRDFFSSTPFGCDRALVVRGPLGLDETVEGVSFQAPLCAMLNDASPWVMDSKEEKSKGNKSDAIEEMQEREIPSSKWDESRLVKFKQVVGVLERRH</sequence>
<dbReference type="AlphaFoldDB" id="A0A438G3Y2"/>
<evidence type="ECO:0000313" key="3">
    <source>
        <dbReference type="Proteomes" id="UP000288805"/>
    </source>
</evidence>
<comment type="caution">
    <text evidence="2">The sequence shown here is derived from an EMBL/GenBank/DDBJ whole genome shotgun (WGS) entry which is preliminary data.</text>
</comment>
<dbReference type="PANTHER" id="PTHR34427">
    <property type="entry name" value="DUF4283 DOMAIN PROTEIN"/>
    <property type="match status" value="1"/>
</dbReference>
<name>A0A438G3Y2_VITVI</name>
<reference evidence="2 3" key="1">
    <citation type="journal article" date="2018" name="PLoS Genet.">
        <title>Population sequencing reveals clonal diversity and ancestral inbreeding in the grapevine cultivar Chardonnay.</title>
        <authorList>
            <person name="Roach M.J."/>
            <person name="Johnson D.L."/>
            <person name="Bohlmann J."/>
            <person name="van Vuuren H.J."/>
            <person name="Jones S.J."/>
            <person name="Pretorius I.S."/>
            <person name="Schmidt S.A."/>
            <person name="Borneman A.R."/>
        </authorList>
    </citation>
    <scope>NUCLEOTIDE SEQUENCE [LARGE SCALE GENOMIC DNA]</scope>
    <source>
        <strain evidence="3">cv. Chardonnay</strain>
        <tissue evidence="2">Leaf</tissue>
    </source>
</reference>
<accession>A0A438G3Y2</accession>
<dbReference type="PANTHER" id="PTHR34427:SF5">
    <property type="entry name" value="DUF4283 DOMAIN-CONTAINING PROTEIN"/>
    <property type="match status" value="1"/>
</dbReference>
<gene>
    <name evidence="2" type="ORF">CK203_064099</name>
</gene>
<evidence type="ECO:0000256" key="1">
    <source>
        <dbReference type="SAM" id="MobiDB-lite"/>
    </source>
</evidence>